<name>A0A3N4L759_9PEZI</name>
<evidence type="ECO:0000313" key="2">
    <source>
        <dbReference type="EMBL" id="RPB18734.1"/>
    </source>
</evidence>
<protein>
    <recommendedName>
        <fullName evidence="4">Apple domain-containing protein</fullName>
    </recommendedName>
</protein>
<proteinExistence type="predicted"/>
<dbReference type="AlphaFoldDB" id="A0A3N4L759"/>
<evidence type="ECO:0000313" key="3">
    <source>
        <dbReference type="Proteomes" id="UP000267821"/>
    </source>
</evidence>
<dbReference type="Proteomes" id="UP000267821">
    <property type="component" value="Unassembled WGS sequence"/>
</dbReference>
<evidence type="ECO:0000256" key="1">
    <source>
        <dbReference type="SAM" id="SignalP"/>
    </source>
</evidence>
<accession>A0A3N4L759</accession>
<feature type="signal peptide" evidence="1">
    <location>
        <begin position="1"/>
        <end position="19"/>
    </location>
</feature>
<gene>
    <name evidence="2" type="ORF">L211DRAFT_871642</name>
</gene>
<feature type="chain" id="PRO_5018214065" description="Apple domain-containing protein" evidence="1">
    <location>
        <begin position="20"/>
        <end position="112"/>
    </location>
</feature>
<sequence>MQFTTGLILLTAATPIASAWTFNGYRDYRFEGGLILSLSGSYSTCINVLITVNDQLSSFQWARECNEFCEFTLWADTNCVGPSLITSREVTLNDGMTLKTNDVVSSLSVLCF</sequence>
<reference evidence="2 3" key="1">
    <citation type="journal article" date="2018" name="Nat. Ecol. Evol.">
        <title>Pezizomycetes genomes reveal the molecular basis of ectomycorrhizal truffle lifestyle.</title>
        <authorList>
            <person name="Murat C."/>
            <person name="Payen T."/>
            <person name="Noel B."/>
            <person name="Kuo A."/>
            <person name="Morin E."/>
            <person name="Chen J."/>
            <person name="Kohler A."/>
            <person name="Krizsan K."/>
            <person name="Balestrini R."/>
            <person name="Da Silva C."/>
            <person name="Montanini B."/>
            <person name="Hainaut M."/>
            <person name="Levati E."/>
            <person name="Barry K.W."/>
            <person name="Belfiori B."/>
            <person name="Cichocki N."/>
            <person name="Clum A."/>
            <person name="Dockter R.B."/>
            <person name="Fauchery L."/>
            <person name="Guy J."/>
            <person name="Iotti M."/>
            <person name="Le Tacon F."/>
            <person name="Lindquist E.A."/>
            <person name="Lipzen A."/>
            <person name="Malagnac F."/>
            <person name="Mello A."/>
            <person name="Molinier V."/>
            <person name="Miyauchi S."/>
            <person name="Poulain J."/>
            <person name="Riccioni C."/>
            <person name="Rubini A."/>
            <person name="Sitrit Y."/>
            <person name="Splivallo R."/>
            <person name="Traeger S."/>
            <person name="Wang M."/>
            <person name="Zifcakova L."/>
            <person name="Wipf D."/>
            <person name="Zambonelli A."/>
            <person name="Paolocci F."/>
            <person name="Nowrousian M."/>
            <person name="Ottonello S."/>
            <person name="Baldrian P."/>
            <person name="Spatafora J.W."/>
            <person name="Henrissat B."/>
            <person name="Nagy L.G."/>
            <person name="Aury J.M."/>
            <person name="Wincker P."/>
            <person name="Grigoriev I.V."/>
            <person name="Bonfante P."/>
            <person name="Martin F.M."/>
        </authorList>
    </citation>
    <scope>NUCLEOTIDE SEQUENCE [LARGE SCALE GENOMIC DNA]</scope>
    <source>
        <strain evidence="2 3">ATCC MYA-4762</strain>
    </source>
</reference>
<dbReference type="EMBL" id="ML121610">
    <property type="protein sequence ID" value="RPB18734.1"/>
    <property type="molecule type" value="Genomic_DNA"/>
</dbReference>
<dbReference type="InParanoid" id="A0A3N4L759"/>
<keyword evidence="1" id="KW-0732">Signal</keyword>
<dbReference type="Gene3D" id="2.60.20.10">
    <property type="entry name" value="Crystallins"/>
    <property type="match status" value="1"/>
</dbReference>
<keyword evidence="3" id="KW-1185">Reference proteome</keyword>
<organism evidence="2 3">
    <name type="scientific">Terfezia boudieri ATCC MYA-4762</name>
    <dbReference type="NCBI Taxonomy" id="1051890"/>
    <lineage>
        <taxon>Eukaryota</taxon>
        <taxon>Fungi</taxon>
        <taxon>Dikarya</taxon>
        <taxon>Ascomycota</taxon>
        <taxon>Pezizomycotina</taxon>
        <taxon>Pezizomycetes</taxon>
        <taxon>Pezizales</taxon>
        <taxon>Pezizaceae</taxon>
        <taxon>Terfezia</taxon>
    </lineage>
</organism>
<evidence type="ECO:0008006" key="4">
    <source>
        <dbReference type="Google" id="ProtNLM"/>
    </source>
</evidence>